<dbReference type="Pfam" id="PF10139">
    <property type="entry name" value="Virul_Fac"/>
    <property type="match status" value="2"/>
</dbReference>
<evidence type="ECO:0000313" key="1">
    <source>
        <dbReference type="EMBL" id="VYU79986.1"/>
    </source>
</evidence>
<dbReference type="RefSeq" id="WP_156567555.1">
    <property type="nucleotide sequence ID" value="NZ_CACRTZ010000037.1"/>
</dbReference>
<sequence>MSASITTTQAIGAWIDENRRHAPLLDDDADALLARLYALNAQAQALDALAQAPCTIGLYGHSQAAKAHLLAALCGSEGGRLLVTPGEKTLDYFSHLNPGHTLTNMALRFSRLGATLDDNFPLRLRLLSEAELVQLFIAHAQAQPALRVVEKSVIESRLAKWRALRQPNPVPGMTADDVGAIARFWRGVTPSTQQHMDDALWYQFACLLPSLDLSARASAWALLWGEQQELTQQWLSLAHTLHQTGNAAELAAPLSLLVDNFALPTEGFLTPGDQAHEAFSGEVVVHPWAQAQLQNAVSIPVPTLALLTKELVLPVAHCAFAGVDILDIPVPAPQTGQPLGNSKCRWLLESYRQQMQPDVLLICNATAHRPSTATTASALQNWVKETQPGQEAALPGLVWTITPQDARFNGGQNLDEVVQQLVGKPGQYWGTLQALDASSMQRVLEWLAQATTPALRQNRLAALRERHLQALRELMQPWRLASGQESMDQRTRAEAVVRELQAQAARHGELLEGLLPEMQKFDALWKVQQPREEQVSGLFNEAIDLFSETEASTEHATAARDAGHQAHAMWINHLREWSRNDDNARRLELSPAAVRQMAEIIIVSSYRLNLPGQLQKIMQQDTACAAQLYAAIGNFIAWLGYADCEETQRPASRVQKGSAIFATPPAAGMERLTRLGEQPQHAATRYVYDWLVALYTRANENAGYRHPHDVSASARNVLNTLLSA</sequence>
<dbReference type="PIRSF" id="PIRSF034586">
    <property type="entry name" value="Vir_effector_SfrC"/>
    <property type="match status" value="1"/>
</dbReference>
<dbReference type="EMBL" id="CACRTZ010000037">
    <property type="protein sequence ID" value="VYU79986.1"/>
    <property type="molecule type" value="Genomic_DNA"/>
</dbReference>
<organism evidence="1">
    <name type="scientific">Phytobacter massiliensis</name>
    <dbReference type="NCBI Taxonomy" id="1485952"/>
    <lineage>
        <taxon>Bacteria</taxon>
        <taxon>Pseudomonadati</taxon>
        <taxon>Pseudomonadota</taxon>
        <taxon>Gammaproteobacteria</taxon>
        <taxon>Enterobacterales</taxon>
        <taxon>Enterobacteriaceae</taxon>
        <taxon>Phytobacter</taxon>
    </lineage>
</organism>
<proteinExistence type="predicted"/>
<protein>
    <submittedName>
        <fullName evidence="1">Bacterial virulence factor</fullName>
    </submittedName>
</protein>
<gene>
    <name evidence="1" type="ORF">EMLFYP7_04373</name>
</gene>
<name>A0A6N3HSP9_9ENTR</name>
<dbReference type="AlphaFoldDB" id="A0A6N3HSP9"/>
<accession>A0A6N3HSP9</accession>
<dbReference type="InterPro" id="IPR017030">
    <property type="entry name" value="Vir_effector_SfrC"/>
</dbReference>
<reference evidence="1" key="1">
    <citation type="submission" date="2019-11" db="EMBL/GenBank/DDBJ databases">
        <authorList>
            <person name="Feng L."/>
        </authorList>
    </citation>
    <scope>NUCLEOTIDE SEQUENCE</scope>
    <source>
        <strain evidence="1">EMassiliensisLFYP7</strain>
    </source>
</reference>